<dbReference type="Proteomes" id="UP000320421">
    <property type="component" value="Chromosome"/>
</dbReference>
<feature type="chain" id="PRO_5021902133" evidence="2">
    <location>
        <begin position="27"/>
        <end position="246"/>
    </location>
</feature>
<evidence type="ECO:0000256" key="2">
    <source>
        <dbReference type="SAM" id="SignalP"/>
    </source>
</evidence>
<gene>
    <name evidence="3" type="ORF">HG66A1_01440</name>
</gene>
<keyword evidence="2" id="KW-0732">Signal</keyword>
<dbReference type="RefSeq" id="WP_145179862.1">
    <property type="nucleotide sequence ID" value="NZ_CP036266.1"/>
</dbReference>
<feature type="signal peptide" evidence="2">
    <location>
        <begin position="1"/>
        <end position="26"/>
    </location>
</feature>
<keyword evidence="4" id="KW-1185">Reference proteome</keyword>
<evidence type="ECO:0000313" key="4">
    <source>
        <dbReference type="Proteomes" id="UP000320421"/>
    </source>
</evidence>
<dbReference type="EMBL" id="CP036266">
    <property type="protein sequence ID" value="QDT18385.1"/>
    <property type="molecule type" value="Genomic_DNA"/>
</dbReference>
<reference evidence="3 4" key="1">
    <citation type="submission" date="2019-02" db="EMBL/GenBank/DDBJ databases">
        <title>Deep-cultivation of Planctomycetes and their phenomic and genomic characterization uncovers novel biology.</title>
        <authorList>
            <person name="Wiegand S."/>
            <person name="Jogler M."/>
            <person name="Boedeker C."/>
            <person name="Pinto D."/>
            <person name="Vollmers J."/>
            <person name="Rivas-Marin E."/>
            <person name="Kohn T."/>
            <person name="Peeters S.H."/>
            <person name="Heuer A."/>
            <person name="Rast P."/>
            <person name="Oberbeckmann S."/>
            <person name="Bunk B."/>
            <person name="Jeske O."/>
            <person name="Meyerdierks A."/>
            <person name="Storesund J.E."/>
            <person name="Kallscheuer N."/>
            <person name="Luecker S."/>
            <person name="Lage O.M."/>
            <person name="Pohl T."/>
            <person name="Merkel B.J."/>
            <person name="Hornburger P."/>
            <person name="Mueller R.-W."/>
            <person name="Bruemmer F."/>
            <person name="Labrenz M."/>
            <person name="Spormann A.M."/>
            <person name="Op den Camp H."/>
            <person name="Overmann J."/>
            <person name="Amann R."/>
            <person name="Jetten M.S.M."/>
            <person name="Mascher T."/>
            <person name="Medema M.H."/>
            <person name="Devos D.P."/>
            <person name="Kaster A.-K."/>
            <person name="Ovreas L."/>
            <person name="Rohde M."/>
            <person name="Galperin M.Y."/>
            <person name="Jogler C."/>
        </authorList>
    </citation>
    <scope>NUCLEOTIDE SEQUENCE [LARGE SCALE GENOMIC DNA]</scope>
    <source>
        <strain evidence="3 4">HG66A1</strain>
    </source>
</reference>
<name>A0A517PG93_9PLAN</name>
<accession>A0A517PG93</accession>
<evidence type="ECO:0000313" key="3">
    <source>
        <dbReference type="EMBL" id="QDT18385.1"/>
    </source>
</evidence>
<evidence type="ECO:0000256" key="1">
    <source>
        <dbReference type="SAM" id="MobiDB-lite"/>
    </source>
</evidence>
<dbReference type="AlphaFoldDB" id="A0A517PG93"/>
<organism evidence="3 4">
    <name type="scientific">Gimesia chilikensis</name>
    <dbReference type="NCBI Taxonomy" id="2605989"/>
    <lineage>
        <taxon>Bacteria</taxon>
        <taxon>Pseudomonadati</taxon>
        <taxon>Planctomycetota</taxon>
        <taxon>Planctomycetia</taxon>
        <taxon>Planctomycetales</taxon>
        <taxon>Planctomycetaceae</taxon>
        <taxon>Gimesia</taxon>
    </lineage>
</organism>
<sequence length="246" mass="26828" precursor="true">MKSTKQLKIVLLAVACVWASTSLVQADKKKSKSEAITVEKILSVSHQLQKSKPPTLILDVVGEVPTGGYTDVHLDRAVYVKPPEDGIQDYYLKANPPTGIAITVISEVKASDVWTDLPAWVKGVRVHGKNQGVKVIHFDQGHEMEPIRRTFTGVSSKGSFEEALSTALAKLNRALGEGGVMDATSSWKVVRTSGQTGGIAGLNQIKVVISAERQPPWQKEQSRKQDRKIKPVGKNQSTRETKPLAQ</sequence>
<feature type="region of interest" description="Disordered" evidence="1">
    <location>
        <begin position="212"/>
        <end position="246"/>
    </location>
</feature>
<feature type="compositionally biased region" description="Basic and acidic residues" evidence="1">
    <location>
        <begin position="237"/>
        <end position="246"/>
    </location>
</feature>
<dbReference type="OrthoDB" id="278527at2"/>
<protein>
    <submittedName>
        <fullName evidence="3">Uncharacterized protein</fullName>
    </submittedName>
</protein>
<proteinExistence type="predicted"/>